<dbReference type="AlphaFoldDB" id="A0A5J4WSQ6"/>
<feature type="non-terminal residue" evidence="1">
    <location>
        <position position="33"/>
    </location>
</feature>
<protein>
    <submittedName>
        <fullName evidence="1">Uncharacterized protein</fullName>
    </submittedName>
</protein>
<evidence type="ECO:0000313" key="2">
    <source>
        <dbReference type="Proteomes" id="UP000324800"/>
    </source>
</evidence>
<gene>
    <name evidence="1" type="ORF">EZS28_006508</name>
</gene>
<dbReference type="EMBL" id="SNRW01001063">
    <property type="protein sequence ID" value="KAA6397961.1"/>
    <property type="molecule type" value="Genomic_DNA"/>
</dbReference>
<reference evidence="1 2" key="1">
    <citation type="submission" date="2019-03" db="EMBL/GenBank/DDBJ databases">
        <title>Single cell metagenomics reveals metabolic interactions within the superorganism composed of flagellate Streblomastix strix and complex community of Bacteroidetes bacteria on its surface.</title>
        <authorList>
            <person name="Treitli S.C."/>
            <person name="Kolisko M."/>
            <person name="Husnik F."/>
            <person name="Keeling P."/>
            <person name="Hampl V."/>
        </authorList>
    </citation>
    <scope>NUCLEOTIDE SEQUENCE [LARGE SCALE GENOMIC DNA]</scope>
    <source>
        <strain evidence="1">ST1C</strain>
    </source>
</reference>
<accession>A0A5J4WSQ6</accession>
<proteinExistence type="predicted"/>
<dbReference type="Proteomes" id="UP000324800">
    <property type="component" value="Unassembled WGS sequence"/>
</dbReference>
<organism evidence="1 2">
    <name type="scientific">Streblomastix strix</name>
    <dbReference type="NCBI Taxonomy" id="222440"/>
    <lineage>
        <taxon>Eukaryota</taxon>
        <taxon>Metamonada</taxon>
        <taxon>Preaxostyla</taxon>
        <taxon>Oxymonadida</taxon>
        <taxon>Streblomastigidae</taxon>
        <taxon>Streblomastix</taxon>
    </lineage>
</organism>
<evidence type="ECO:0000313" key="1">
    <source>
        <dbReference type="EMBL" id="KAA6397961.1"/>
    </source>
</evidence>
<sequence length="33" mass="3661">MTTDAALSGWGSTLEKELEKIAMAHGTWNRRQA</sequence>
<comment type="caution">
    <text evidence="1">The sequence shown here is derived from an EMBL/GenBank/DDBJ whole genome shotgun (WGS) entry which is preliminary data.</text>
</comment>
<name>A0A5J4WSQ6_9EUKA</name>